<dbReference type="KEGG" id="vg:18504142"/>
<dbReference type="GeneID" id="18504142"/>
<dbReference type="RefSeq" id="YP_009007572.1">
    <property type="nucleotide sequence ID" value="NC_023581.1"/>
</dbReference>
<protein>
    <submittedName>
        <fullName evidence="1">Uncharacterized protein</fullName>
    </submittedName>
</protein>
<name>U5PWF1_9CAUD</name>
<dbReference type="Proteomes" id="UP000017656">
    <property type="component" value="Segment"/>
</dbReference>
<dbReference type="EMBL" id="KF669658">
    <property type="protein sequence ID" value="AGY48071.1"/>
    <property type="molecule type" value="Genomic_DNA"/>
</dbReference>
<keyword evidence="2" id="KW-1185">Reference proteome</keyword>
<gene>
    <name evidence="1" type="ORF">Presley_4</name>
</gene>
<proteinExistence type="predicted"/>
<accession>U5PWF1</accession>
<reference evidence="1 2" key="1">
    <citation type="journal article" date="2013" name="Genome Announc.">
        <title>Complete Genome of Acinetobacter baumannii N4-Like Podophage Presley.</title>
        <authorList>
            <person name="Farmer N.G."/>
            <person name="Wood T.L."/>
            <person name="Chamakura K.R."/>
            <person name="Kuty Everett G.F."/>
        </authorList>
    </citation>
    <scope>NUCLEOTIDE SEQUENCE [LARGE SCALE GENOMIC DNA]</scope>
</reference>
<organism evidence="1 2">
    <name type="scientific">Acinetobacter phage Presley</name>
    <dbReference type="NCBI Taxonomy" id="1406780"/>
    <lineage>
        <taxon>Viruses</taxon>
        <taxon>Duplodnaviria</taxon>
        <taxon>Heunggongvirae</taxon>
        <taxon>Uroviricota</taxon>
        <taxon>Caudoviricetes</taxon>
        <taxon>Schitoviridae</taxon>
        <taxon>Presleyvirus</taxon>
        <taxon>Presleyvirus presley</taxon>
    </lineage>
</organism>
<evidence type="ECO:0000313" key="2">
    <source>
        <dbReference type="Proteomes" id="UP000017656"/>
    </source>
</evidence>
<evidence type="ECO:0000313" key="1">
    <source>
        <dbReference type="EMBL" id="AGY48071.1"/>
    </source>
</evidence>
<sequence length="84" mass="9319">MANATLPEIIKKLGDDNWILEHLTEAEARKMGEDLEGFHKAMRKSIYSIRTVLGLSGDEANKAIAEQLRIHLNSTTTPSNTSQP</sequence>